<dbReference type="AlphaFoldDB" id="A0A7J0BQN6"/>
<gene>
    <name evidence="6" type="ORF">DSM19430T_07170</name>
</gene>
<sequence length="125" mass="13419">MRVDANLSALDAFAISQQVTANNLANANTDGFKSSDVRLETGPEGLGVSVAQIHVNETPGPVMHYPDLSVQAEGDPALRDVVEGSNTEYVRETLNMIRDENAYAANVKSIQTQVELLGSFIDEIA</sequence>
<dbReference type="EMBL" id="BLVP01000002">
    <property type="protein sequence ID" value="GFM36033.1"/>
    <property type="molecule type" value="Genomic_DNA"/>
</dbReference>
<keyword evidence="7" id="KW-1185">Reference proteome</keyword>
<keyword evidence="6" id="KW-0966">Cell projection</keyword>
<evidence type="ECO:0000256" key="3">
    <source>
        <dbReference type="ARBA" id="ARBA00023143"/>
    </source>
</evidence>
<dbReference type="InterPro" id="IPR001444">
    <property type="entry name" value="Flag_bb_rod_N"/>
</dbReference>
<feature type="domain" description="Flagellar basal-body/hook protein C-terminal" evidence="5">
    <location>
        <begin position="82"/>
        <end position="119"/>
    </location>
</feature>
<evidence type="ECO:0000259" key="4">
    <source>
        <dbReference type="Pfam" id="PF00460"/>
    </source>
</evidence>
<accession>A0A7J0BQN6</accession>
<keyword evidence="6" id="KW-0969">Cilium</keyword>
<protein>
    <submittedName>
        <fullName evidence="6">Flagellar basal body rod protein FlgG</fullName>
    </submittedName>
</protein>
<evidence type="ECO:0000256" key="2">
    <source>
        <dbReference type="ARBA" id="ARBA00009677"/>
    </source>
</evidence>
<feature type="domain" description="Flagellar basal body rod protein N-terminal" evidence="4">
    <location>
        <begin position="7"/>
        <end position="33"/>
    </location>
</feature>
<organism evidence="6 7">
    <name type="scientific">Desulfovibrio psychrotolerans</name>
    <dbReference type="NCBI Taxonomy" id="415242"/>
    <lineage>
        <taxon>Bacteria</taxon>
        <taxon>Pseudomonadati</taxon>
        <taxon>Thermodesulfobacteriota</taxon>
        <taxon>Desulfovibrionia</taxon>
        <taxon>Desulfovibrionales</taxon>
        <taxon>Desulfovibrionaceae</taxon>
        <taxon>Desulfovibrio</taxon>
    </lineage>
</organism>
<evidence type="ECO:0000313" key="7">
    <source>
        <dbReference type="Proteomes" id="UP000503820"/>
    </source>
</evidence>
<comment type="subcellular location">
    <subcellularLocation>
        <location evidence="1">Bacterial flagellum basal body</location>
    </subcellularLocation>
</comment>
<dbReference type="GO" id="GO:0071978">
    <property type="term" value="P:bacterial-type flagellum-dependent swarming motility"/>
    <property type="evidence" value="ECO:0007669"/>
    <property type="project" value="TreeGrafter"/>
</dbReference>
<evidence type="ECO:0000259" key="5">
    <source>
        <dbReference type="Pfam" id="PF06429"/>
    </source>
</evidence>
<reference evidence="6 7" key="1">
    <citation type="submission" date="2020-05" db="EMBL/GenBank/DDBJ databases">
        <title>Draft genome sequence of Desulfovibrio psychrotolerans JS1T.</title>
        <authorList>
            <person name="Ueno A."/>
            <person name="Tamazawa S."/>
            <person name="Tamamura S."/>
            <person name="Murakami T."/>
            <person name="Kiyama T."/>
            <person name="Inomata H."/>
            <person name="Amano Y."/>
            <person name="Miyakawa K."/>
            <person name="Tamaki H."/>
            <person name="Naganuma T."/>
            <person name="Kaneko K."/>
        </authorList>
    </citation>
    <scope>NUCLEOTIDE SEQUENCE [LARGE SCALE GENOMIC DNA]</scope>
    <source>
        <strain evidence="6 7">JS1</strain>
    </source>
</reference>
<evidence type="ECO:0000313" key="6">
    <source>
        <dbReference type="EMBL" id="GFM36033.1"/>
    </source>
</evidence>
<comment type="caution">
    <text evidence="6">The sequence shown here is derived from an EMBL/GenBank/DDBJ whole genome shotgun (WGS) entry which is preliminary data.</text>
</comment>
<evidence type="ECO:0000256" key="1">
    <source>
        <dbReference type="ARBA" id="ARBA00004117"/>
    </source>
</evidence>
<dbReference type="Pfam" id="PF00460">
    <property type="entry name" value="Flg_bb_rod"/>
    <property type="match status" value="1"/>
</dbReference>
<comment type="similarity">
    <text evidence="2">Belongs to the flagella basal body rod proteins family.</text>
</comment>
<dbReference type="PANTHER" id="PTHR30435">
    <property type="entry name" value="FLAGELLAR PROTEIN"/>
    <property type="match status" value="1"/>
</dbReference>
<dbReference type="InterPro" id="IPR019776">
    <property type="entry name" value="Flagellar_basal_body_rod_CS"/>
</dbReference>
<dbReference type="Pfam" id="PF06429">
    <property type="entry name" value="Flg_bbr_C"/>
    <property type="match status" value="1"/>
</dbReference>
<dbReference type="GO" id="GO:0009425">
    <property type="term" value="C:bacterial-type flagellum basal body"/>
    <property type="evidence" value="ECO:0007669"/>
    <property type="project" value="UniProtKB-SubCell"/>
</dbReference>
<name>A0A7J0BQN6_9BACT</name>
<keyword evidence="3" id="KW-0975">Bacterial flagellum</keyword>
<dbReference type="RefSeq" id="WP_174408726.1">
    <property type="nucleotide sequence ID" value="NZ_BLVP01000002.1"/>
</dbReference>
<dbReference type="PANTHER" id="PTHR30435:SF19">
    <property type="entry name" value="FLAGELLAR BASAL-BODY ROD PROTEIN FLGG"/>
    <property type="match status" value="1"/>
</dbReference>
<dbReference type="PROSITE" id="PS00588">
    <property type="entry name" value="FLAGELLA_BB_ROD"/>
    <property type="match status" value="1"/>
</dbReference>
<proteinExistence type="inferred from homology"/>
<dbReference type="InterPro" id="IPR010930">
    <property type="entry name" value="Flg_bb/hook_C_dom"/>
</dbReference>
<keyword evidence="6" id="KW-0282">Flagellum</keyword>
<dbReference type="Proteomes" id="UP000503820">
    <property type="component" value="Unassembled WGS sequence"/>
</dbReference>